<gene>
    <name evidence="2" type="ORF">PR048_022109</name>
</gene>
<dbReference type="Proteomes" id="UP001159363">
    <property type="component" value="Chromosome 7"/>
</dbReference>
<protein>
    <submittedName>
        <fullName evidence="2">Uncharacterized protein</fullName>
    </submittedName>
</protein>
<reference evidence="2 3" key="1">
    <citation type="submission" date="2023-02" db="EMBL/GenBank/DDBJ databases">
        <title>LHISI_Scaffold_Assembly.</title>
        <authorList>
            <person name="Stuart O.P."/>
            <person name="Cleave R."/>
            <person name="Magrath M.J.L."/>
            <person name="Mikheyev A.S."/>
        </authorList>
    </citation>
    <scope>NUCLEOTIDE SEQUENCE [LARGE SCALE GENOMIC DNA]</scope>
    <source>
        <strain evidence="2">Daus_M_001</strain>
        <tissue evidence="2">Leg muscle</tissue>
    </source>
</reference>
<feature type="region of interest" description="Disordered" evidence="1">
    <location>
        <begin position="576"/>
        <end position="603"/>
    </location>
</feature>
<evidence type="ECO:0000256" key="1">
    <source>
        <dbReference type="SAM" id="MobiDB-lite"/>
    </source>
</evidence>
<evidence type="ECO:0000313" key="3">
    <source>
        <dbReference type="Proteomes" id="UP001159363"/>
    </source>
</evidence>
<evidence type="ECO:0000313" key="2">
    <source>
        <dbReference type="EMBL" id="KAJ8877654.1"/>
    </source>
</evidence>
<name>A0ABQ9H033_9NEOP</name>
<feature type="region of interest" description="Disordered" evidence="1">
    <location>
        <begin position="1"/>
        <end position="25"/>
    </location>
</feature>
<proteinExistence type="predicted"/>
<accession>A0ABQ9H033</accession>
<keyword evidence="3" id="KW-1185">Reference proteome</keyword>
<dbReference type="EMBL" id="JARBHB010000008">
    <property type="protein sequence ID" value="KAJ8877654.1"/>
    <property type="molecule type" value="Genomic_DNA"/>
</dbReference>
<sequence length="1057" mass="117595">MRLDNGLPVARPTRRAESTNDEQSWQRCAAQSGLTGGLAVAVTARLSPRRTGFNPRPVHSGFSHVGIVPDDEVGQRDFSGISRFPPPFHSGAATYSPHFTLIRFQDLDVKSRPNLFTHSLTHSLRTQSTPKTIKVQLSHCRHIALKKSHRLQRRCRKKLHSVRTLAVQLAIGTRKSTCAQREYCLIGTCGTRPVRTECSLLHPFTVTCNFSEALLTFYFQDISPHRANKVSPSLENYTKGTAHGIRAQSQRRPYHEAVSPCLSSRRYIPPSADDSFSAGADVDVVSRGRLRNPSEQGYSQQAGHPARSAQLLACVPSGEKTSPTKTLGGGRGARWLVARSPPTKANWAQSPAGSLRILPSGNRVGRCRWSAGFFSGISRFPPPTPSFRRRSVFSSINLIGSQDLAWWTYVPYCVNHHRPNKSIASCNKPQKAFELSTPYSITELASAVKRLTHISSVAACIPWSSSYGTGVSYPLLYSKENRPELSDLVTVVVMEQTPQLLKHAFPFWRKPVIFVTNDVPPYQDWFESRVQLVRAETPYWCEEKAVYVKKEKKRKYFYVPKQVFLRALAGKQNEPARAAPEGCRAPRQALSLPGKQGGIKKGTRDTRRPLLLHVQRSKPAEDRTMLSRGQRELVSFEIQAKRLRQRNSVLNPLVPAERKVEGSEQAVRYDTGNRTPAAQRIGNLSQHALANQAQGQFTDPRAANQRMSTAHIKGNAKPQFAFVAMFVSKLGMVYTRRVKWQSEWQNCTAGTGLAVCIQKNIEIVYYAKYVLQGTNIDRMHLGWCWTPRSTGVGGNTVGNGGTQTSNVPLGKTLAQLAQLNLKIRRSCRWPKLSSLVPDVLGRIEERTWSQDFQDVSLRHQGSFSHHQCEAGIVGNVTPFHDTSRLGRTSPDSNSAVVCIQTEPRFVAEHYSSPIRKLPCKRLHVLGDAQAVMVDVAMVAVTTDSVLLTAYARDTRRLLTTCSTMKRSSLLVVRRASDTDPQFKKNGPSGKQCPATSNLPLRGWRCGLSQTHPAGHSLVECAIGACCVLLNLALWLTLLLRPYSVSRSYDSRRGMYAP</sequence>
<comment type="caution">
    <text evidence="2">The sequence shown here is derived from an EMBL/GenBank/DDBJ whole genome shotgun (WGS) entry which is preliminary data.</text>
</comment>
<organism evidence="2 3">
    <name type="scientific">Dryococelus australis</name>
    <dbReference type="NCBI Taxonomy" id="614101"/>
    <lineage>
        <taxon>Eukaryota</taxon>
        <taxon>Metazoa</taxon>
        <taxon>Ecdysozoa</taxon>
        <taxon>Arthropoda</taxon>
        <taxon>Hexapoda</taxon>
        <taxon>Insecta</taxon>
        <taxon>Pterygota</taxon>
        <taxon>Neoptera</taxon>
        <taxon>Polyneoptera</taxon>
        <taxon>Phasmatodea</taxon>
        <taxon>Verophasmatodea</taxon>
        <taxon>Anareolatae</taxon>
        <taxon>Phasmatidae</taxon>
        <taxon>Eurycanthinae</taxon>
        <taxon>Dryococelus</taxon>
    </lineage>
</organism>